<dbReference type="Pfam" id="PF00254">
    <property type="entry name" value="FKBP_C"/>
    <property type="match status" value="1"/>
</dbReference>
<feature type="domain" description="PPIase FKBP-type" evidence="11">
    <location>
        <begin position="18"/>
        <end position="97"/>
    </location>
</feature>
<dbReference type="PANTHER" id="PTHR47861">
    <property type="entry name" value="FKBP-TYPE PEPTIDYL-PROLYL CIS-TRANS ISOMERASE SLYD"/>
    <property type="match status" value="1"/>
</dbReference>
<sequence>MVINPYKQLTNKMKISTNKFVALSYDLTVGEGEERELMEKATAETPLEFIFGTDSMLQAFEKNIDGLAEGDSFDFTLTPEEAYGEYDDDHVVDLPRNIFEQDGVLNEEVIFEGNTVPMMDTNGNRLNGSVVEVKEDVIKMDFNHPLAGETLNFSGKVLTVRESTPEEIAALFAPQGGGCGCGSGCGCGDGEEDSCGCGSEKETAGGCGSGCGCH</sequence>
<evidence type="ECO:0000256" key="7">
    <source>
        <dbReference type="ARBA" id="ARBA00023235"/>
    </source>
</evidence>
<dbReference type="Gene3D" id="3.10.50.40">
    <property type="match status" value="1"/>
</dbReference>
<gene>
    <name evidence="12" type="ORF">KL86DYS2_11206</name>
</gene>
<evidence type="ECO:0000256" key="10">
    <source>
        <dbReference type="RuleBase" id="RU003915"/>
    </source>
</evidence>
<dbReference type="PROSITE" id="PS50059">
    <property type="entry name" value="FKBP_PPIASE"/>
    <property type="match status" value="1"/>
</dbReference>
<evidence type="ECO:0000256" key="6">
    <source>
        <dbReference type="ARBA" id="ARBA00023186"/>
    </source>
</evidence>
<organism evidence="12">
    <name type="scientific">uncultured Dysgonomonas sp</name>
    <dbReference type="NCBI Taxonomy" id="206096"/>
    <lineage>
        <taxon>Bacteria</taxon>
        <taxon>Pseudomonadati</taxon>
        <taxon>Bacteroidota</taxon>
        <taxon>Bacteroidia</taxon>
        <taxon>Bacteroidales</taxon>
        <taxon>Dysgonomonadaceae</taxon>
        <taxon>Dysgonomonas</taxon>
        <taxon>environmental samples</taxon>
    </lineage>
</organism>
<evidence type="ECO:0000256" key="5">
    <source>
        <dbReference type="ARBA" id="ARBA00023110"/>
    </source>
</evidence>
<evidence type="ECO:0000256" key="2">
    <source>
        <dbReference type="ARBA" id="ARBA00004496"/>
    </source>
</evidence>
<comment type="function">
    <text evidence="8">Also involved in hydrogenase metallocenter assembly, probably by participating in the nickel insertion step. This function in hydrogenase biosynthesis requires chaperone activity and the presence of the metal-binding domain, but not PPIase activity.</text>
</comment>
<evidence type="ECO:0000256" key="9">
    <source>
        <dbReference type="PROSITE-ProRule" id="PRU00277"/>
    </source>
</evidence>
<dbReference type="SUPFAM" id="SSF54534">
    <property type="entry name" value="FKBP-like"/>
    <property type="match status" value="1"/>
</dbReference>
<name>A0A212JC93_9BACT</name>
<evidence type="ECO:0000256" key="8">
    <source>
        <dbReference type="ARBA" id="ARBA00037071"/>
    </source>
</evidence>
<keyword evidence="7 9" id="KW-0413">Isomerase</keyword>
<dbReference type="EC" id="5.2.1.8" evidence="10"/>
<keyword evidence="5 9" id="KW-0697">Rotamase</keyword>
<dbReference type="InterPro" id="IPR046357">
    <property type="entry name" value="PPIase_dom_sf"/>
</dbReference>
<dbReference type="EMBL" id="FLUL01000001">
    <property type="protein sequence ID" value="SBV97064.1"/>
    <property type="molecule type" value="Genomic_DNA"/>
</dbReference>
<dbReference type="GO" id="GO:0003755">
    <property type="term" value="F:peptidyl-prolyl cis-trans isomerase activity"/>
    <property type="evidence" value="ECO:0007669"/>
    <property type="project" value="UniProtKB-UniRule"/>
</dbReference>
<evidence type="ECO:0000313" key="12">
    <source>
        <dbReference type="EMBL" id="SBV97064.1"/>
    </source>
</evidence>
<evidence type="ECO:0000259" key="11">
    <source>
        <dbReference type="PROSITE" id="PS50059"/>
    </source>
</evidence>
<dbReference type="InterPro" id="IPR048261">
    <property type="entry name" value="SlpA/SlyD-like_ins_sf"/>
</dbReference>
<evidence type="ECO:0000256" key="4">
    <source>
        <dbReference type="ARBA" id="ARBA00022490"/>
    </source>
</evidence>
<evidence type="ECO:0000256" key="1">
    <source>
        <dbReference type="ARBA" id="ARBA00000971"/>
    </source>
</evidence>
<dbReference type="GO" id="GO:0005737">
    <property type="term" value="C:cytoplasm"/>
    <property type="evidence" value="ECO:0007669"/>
    <property type="project" value="UniProtKB-SubCell"/>
</dbReference>
<comment type="similarity">
    <text evidence="3 10">Belongs to the FKBP-type PPIase family.</text>
</comment>
<dbReference type="InterPro" id="IPR001179">
    <property type="entry name" value="PPIase_FKBP_dom"/>
</dbReference>
<proteinExistence type="inferred from homology"/>
<reference evidence="12" key="1">
    <citation type="submission" date="2016-04" db="EMBL/GenBank/DDBJ databases">
        <authorList>
            <person name="Evans L.H."/>
            <person name="Alamgir A."/>
            <person name="Owens N."/>
            <person name="Weber N.D."/>
            <person name="Virtaneva K."/>
            <person name="Barbian K."/>
            <person name="Babar A."/>
            <person name="Rosenke K."/>
        </authorList>
    </citation>
    <scope>NUCLEOTIDE SEQUENCE</scope>
    <source>
        <strain evidence="12">86-2</strain>
    </source>
</reference>
<keyword evidence="6" id="KW-0143">Chaperone</keyword>
<keyword evidence="4" id="KW-0963">Cytoplasm</keyword>
<evidence type="ECO:0000256" key="3">
    <source>
        <dbReference type="ARBA" id="ARBA00006577"/>
    </source>
</evidence>
<comment type="catalytic activity">
    <reaction evidence="1 9 10">
        <text>[protein]-peptidylproline (omega=180) = [protein]-peptidylproline (omega=0)</text>
        <dbReference type="Rhea" id="RHEA:16237"/>
        <dbReference type="Rhea" id="RHEA-COMP:10747"/>
        <dbReference type="Rhea" id="RHEA-COMP:10748"/>
        <dbReference type="ChEBI" id="CHEBI:83833"/>
        <dbReference type="ChEBI" id="CHEBI:83834"/>
        <dbReference type="EC" id="5.2.1.8"/>
    </reaction>
</comment>
<accession>A0A212JC93</accession>
<dbReference type="PANTHER" id="PTHR47861:SF3">
    <property type="entry name" value="FKBP-TYPE PEPTIDYL-PROLYL CIS-TRANS ISOMERASE SLYD"/>
    <property type="match status" value="1"/>
</dbReference>
<dbReference type="AlphaFoldDB" id="A0A212JC93"/>
<comment type="subcellular location">
    <subcellularLocation>
        <location evidence="2">Cytoplasm</location>
    </subcellularLocation>
</comment>
<protein>
    <recommendedName>
        <fullName evidence="10">Peptidyl-prolyl cis-trans isomerase</fullName>
        <ecNumber evidence="10">5.2.1.8</ecNumber>
    </recommendedName>
</protein>
<dbReference type="Gene3D" id="2.40.10.330">
    <property type="match status" value="1"/>
</dbReference>
<dbReference type="GO" id="GO:0042026">
    <property type="term" value="P:protein refolding"/>
    <property type="evidence" value="ECO:0007669"/>
    <property type="project" value="UniProtKB-ARBA"/>
</dbReference>